<organism evidence="1 2">
    <name type="scientific">Phytophthora oleae</name>
    <dbReference type="NCBI Taxonomy" id="2107226"/>
    <lineage>
        <taxon>Eukaryota</taxon>
        <taxon>Sar</taxon>
        <taxon>Stramenopiles</taxon>
        <taxon>Oomycota</taxon>
        <taxon>Peronosporomycetes</taxon>
        <taxon>Peronosporales</taxon>
        <taxon>Peronosporaceae</taxon>
        <taxon>Phytophthora</taxon>
    </lineage>
</organism>
<sequence>MSAVWGDVLALTYPKNKWLDATDVAEKTVVAKPLLEFTSVATSKVPFASSVGSAIASKINGKRRPFAQV</sequence>
<dbReference type="Proteomes" id="UP001632037">
    <property type="component" value="Unassembled WGS sequence"/>
</dbReference>
<proteinExistence type="predicted"/>
<dbReference type="EMBL" id="JBIMZQ010000007">
    <property type="protein sequence ID" value="KAL3670576.1"/>
    <property type="molecule type" value="Genomic_DNA"/>
</dbReference>
<evidence type="ECO:0000313" key="2">
    <source>
        <dbReference type="Proteomes" id="UP001632037"/>
    </source>
</evidence>
<gene>
    <name evidence="1" type="ORF">V7S43_004888</name>
</gene>
<keyword evidence="2" id="KW-1185">Reference proteome</keyword>
<name>A0ABD3FW89_9STRA</name>
<accession>A0ABD3FW89</accession>
<dbReference type="AlphaFoldDB" id="A0ABD3FW89"/>
<reference evidence="1 2" key="1">
    <citation type="submission" date="2024-09" db="EMBL/GenBank/DDBJ databases">
        <title>Genome sequencing and assembly of Phytophthora oleae, isolate VK10A, causative agent of rot of olive drupes.</title>
        <authorList>
            <person name="Conti Taguali S."/>
            <person name="Riolo M."/>
            <person name="La Spada F."/>
            <person name="Cacciola S.O."/>
            <person name="Dionisio G."/>
        </authorList>
    </citation>
    <scope>NUCLEOTIDE SEQUENCE [LARGE SCALE GENOMIC DNA]</scope>
    <source>
        <strain evidence="1 2">VK10A</strain>
    </source>
</reference>
<protein>
    <submittedName>
        <fullName evidence="1">Uncharacterized protein</fullName>
    </submittedName>
</protein>
<evidence type="ECO:0000313" key="1">
    <source>
        <dbReference type="EMBL" id="KAL3670576.1"/>
    </source>
</evidence>
<comment type="caution">
    <text evidence="1">The sequence shown here is derived from an EMBL/GenBank/DDBJ whole genome shotgun (WGS) entry which is preliminary data.</text>
</comment>